<dbReference type="GO" id="GO:0046872">
    <property type="term" value="F:metal ion binding"/>
    <property type="evidence" value="ECO:0007669"/>
    <property type="project" value="InterPro"/>
</dbReference>
<organism evidence="9 10">
    <name type="scientific">Methanothermus fervidus (strain ATCC 43054 / DSM 2088 / JCM 10308 / V24 S)</name>
    <dbReference type="NCBI Taxonomy" id="523846"/>
    <lineage>
        <taxon>Archaea</taxon>
        <taxon>Methanobacteriati</taxon>
        <taxon>Methanobacteriota</taxon>
        <taxon>Methanomada group</taxon>
        <taxon>Methanobacteria</taxon>
        <taxon>Methanobacteriales</taxon>
        <taxon>Methanothermaceae</taxon>
        <taxon>Methanothermus</taxon>
    </lineage>
</organism>
<dbReference type="OrthoDB" id="52918at2157"/>
<dbReference type="Pfam" id="PF10143">
    <property type="entry name" value="PhosphMutase"/>
    <property type="match status" value="1"/>
</dbReference>
<dbReference type="InterPro" id="IPR006124">
    <property type="entry name" value="Metalloenzyme"/>
</dbReference>
<comment type="similarity">
    <text evidence="4 7">Belongs to the BPG-independent phosphoglycerate mutase family. A-PGAM subfamily.</text>
</comment>
<reference evidence="9 10" key="1">
    <citation type="journal article" date="2010" name="Stand. Genomic Sci.">
        <title>Complete genome sequence of Methanothermus fervidus type strain (V24S).</title>
        <authorList>
            <person name="Anderson I."/>
            <person name="Djao O.D."/>
            <person name="Misra M."/>
            <person name="Chertkov O."/>
            <person name="Nolan M."/>
            <person name="Lucas S."/>
            <person name="Lapidus A."/>
            <person name="Del Rio T.G."/>
            <person name="Tice H."/>
            <person name="Cheng J.F."/>
            <person name="Tapia R."/>
            <person name="Han C."/>
            <person name="Goodwin L."/>
            <person name="Pitluck S."/>
            <person name="Liolios K."/>
            <person name="Ivanova N."/>
            <person name="Mavromatis K."/>
            <person name="Mikhailova N."/>
            <person name="Pati A."/>
            <person name="Brambilla E."/>
            <person name="Chen A."/>
            <person name="Palaniappan K."/>
            <person name="Land M."/>
            <person name="Hauser L."/>
            <person name="Chang Y.J."/>
            <person name="Jeffries C.D."/>
            <person name="Sikorski J."/>
            <person name="Spring S."/>
            <person name="Rohde M."/>
            <person name="Eichinger K."/>
            <person name="Huber H."/>
            <person name="Wirth R."/>
            <person name="Goker M."/>
            <person name="Detter J.C."/>
            <person name="Woyke T."/>
            <person name="Bristow J."/>
            <person name="Eisen J.A."/>
            <person name="Markowitz V."/>
            <person name="Hugenholtz P."/>
            <person name="Klenk H.P."/>
            <person name="Kyrpides N.C."/>
        </authorList>
    </citation>
    <scope>NUCLEOTIDE SEQUENCE [LARGE SCALE GENOMIC DNA]</scope>
    <source>
        <strain evidence="10">ATCC 43054 / DSM 2088 / JCM 10308 / V24 S</strain>
    </source>
</reference>
<comment type="catalytic activity">
    <reaction evidence="1 7">
        <text>(2R)-2-phosphoglycerate = (2R)-3-phosphoglycerate</text>
        <dbReference type="Rhea" id="RHEA:15901"/>
        <dbReference type="ChEBI" id="CHEBI:58272"/>
        <dbReference type="ChEBI" id="CHEBI:58289"/>
        <dbReference type="EC" id="5.4.2.12"/>
    </reaction>
</comment>
<dbReference type="InterPro" id="IPR023665">
    <property type="entry name" value="ApgAM_prokaryotes"/>
</dbReference>
<dbReference type="EMBL" id="CP002278">
    <property type="protein sequence ID" value="ADP77223.1"/>
    <property type="molecule type" value="Genomic_DNA"/>
</dbReference>
<sequence>MKYVILVGDGMADYPIEDLGNKTPLQVANKPNMDELAKKGCSGLLKTIPKGMNPGSDVANLSIFGYNPKKYYTGRGPLEAASLGIKLKNDEVAFRCNFVTVNNNVMVDFSADHITTEESKELINVLNNKIKSGKFYVGVSYRNIFIYPDGKINKLKTTPPHDIVGERIDKYLPKGENSKKIVEIMEKSREILNNHPINKQREKNGKKPANMIWLWGQGKRPKMIPFEKRFNIKGATIAAVDLIKGIGSYLGLKNIEVPGATGYIDTNYKAKGKYAIKALNNYDFVYIHVEAPDEAGHAGDVEEKIKAIENIDSKILGQIIDNVNMEELTIAVLPDHFTPVSVKTHTSEPVPYVLYSPRLKPDDVYSYDEFSAKNGSLGIDKGYNLIKKMMG</sequence>
<protein>
    <recommendedName>
        <fullName evidence="7">2,3-bisphosphoglycerate-independent phosphoglycerate mutase</fullName>
        <shortName evidence="7">BPG-independent PGAM</shortName>
        <shortName evidence="7">Phosphoglyceromutase</shortName>
        <shortName evidence="7">aPGAM</shortName>
        <ecNumber evidence="7">5.4.2.12</ecNumber>
    </recommendedName>
</protein>
<evidence type="ECO:0000256" key="6">
    <source>
        <dbReference type="ARBA" id="ARBA00023235"/>
    </source>
</evidence>
<evidence type="ECO:0000256" key="1">
    <source>
        <dbReference type="ARBA" id="ARBA00000370"/>
    </source>
</evidence>
<evidence type="ECO:0000256" key="7">
    <source>
        <dbReference type="HAMAP-Rule" id="MF_01402"/>
    </source>
</evidence>
<evidence type="ECO:0000256" key="5">
    <source>
        <dbReference type="ARBA" id="ARBA00023152"/>
    </source>
</evidence>
<keyword evidence="5 7" id="KW-0324">Glycolysis</keyword>
<dbReference type="UniPathway" id="UPA00109">
    <property type="reaction ID" value="UER00186"/>
</dbReference>
<dbReference type="NCBIfam" id="TIGR00306">
    <property type="entry name" value="apgM"/>
    <property type="match status" value="1"/>
</dbReference>
<dbReference type="Gene3D" id="3.40.720.10">
    <property type="entry name" value="Alkaline Phosphatase, subunit A"/>
    <property type="match status" value="2"/>
</dbReference>
<name>E3GY41_METFV</name>
<keyword evidence="6 7" id="KW-0413">Isomerase</keyword>
<dbReference type="InterPro" id="IPR017850">
    <property type="entry name" value="Alkaline_phosphatase_core_sf"/>
</dbReference>
<evidence type="ECO:0000256" key="4">
    <source>
        <dbReference type="ARBA" id="ARBA00005524"/>
    </source>
</evidence>
<dbReference type="InterPro" id="IPR004456">
    <property type="entry name" value="Pglycerate_mutase_ApgM"/>
</dbReference>
<dbReference type="Proteomes" id="UP000002315">
    <property type="component" value="Chromosome"/>
</dbReference>
<evidence type="ECO:0000313" key="10">
    <source>
        <dbReference type="Proteomes" id="UP000002315"/>
    </source>
</evidence>
<dbReference type="PANTHER" id="PTHR31209">
    <property type="entry name" value="COFACTOR-INDEPENDENT PHOSPHOGLYCERATE MUTASE"/>
    <property type="match status" value="1"/>
</dbReference>
<dbReference type="HAMAP" id="MF_01402_A">
    <property type="entry name" value="ApgM_A"/>
    <property type="match status" value="1"/>
</dbReference>
<dbReference type="PIRSF" id="PIRSF006392">
    <property type="entry name" value="IPGAM_arch"/>
    <property type="match status" value="1"/>
</dbReference>
<dbReference type="SUPFAM" id="SSF53649">
    <property type="entry name" value="Alkaline phosphatase-like"/>
    <property type="match status" value="1"/>
</dbReference>
<feature type="domain" description="Metalloenzyme" evidence="8">
    <location>
        <begin position="1"/>
        <end position="378"/>
    </location>
</feature>
<evidence type="ECO:0000256" key="2">
    <source>
        <dbReference type="ARBA" id="ARBA00002315"/>
    </source>
</evidence>
<dbReference type="GO" id="GO:0004619">
    <property type="term" value="F:phosphoglycerate mutase activity"/>
    <property type="evidence" value="ECO:0007669"/>
    <property type="project" value="UniProtKB-UniRule"/>
</dbReference>
<gene>
    <name evidence="7" type="primary">apgM</name>
    <name evidence="9" type="ordered locus">Mfer_0422</name>
</gene>
<dbReference type="PANTHER" id="PTHR31209:SF4">
    <property type="entry name" value="2,3-BISPHOSPHOGLYCERATE-INDEPENDENT PHOSPHOGLYCERATE MUTASE"/>
    <property type="match status" value="1"/>
</dbReference>
<dbReference type="NCBIfam" id="NF003242">
    <property type="entry name" value="PRK04200.1"/>
    <property type="match status" value="1"/>
</dbReference>
<keyword evidence="10" id="KW-1185">Reference proteome</keyword>
<dbReference type="NCBIfam" id="TIGR02535">
    <property type="entry name" value="hyp_Hser_kinase"/>
    <property type="match status" value="1"/>
</dbReference>
<dbReference type="HOGENOM" id="CLU_034906_2_0_2"/>
<dbReference type="EC" id="5.4.2.12" evidence="7"/>
<evidence type="ECO:0000313" key="9">
    <source>
        <dbReference type="EMBL" id="ADP77223.1"/>
    </source>
</evidence>
<proteinExistence type="inferred from homology"/>
<dbReference type="CDD" id="cd16011">
    <property type="entry name" value="iPGM_like"/>
    <property type="match status" value="1"/>
</dbReference>
<evidence type="ECO:0000259" key="8">
    <source>
        <dbReference type="Pfam" id="PF01676"/>
    </source>
</evidence>
<comment type="pathway">
    <text evidence="3 7">Carbohydrate degradation; glycolysis; pyruvate from D-glyceraldehyde 3-phosphate: step 3/5.</text>
</comment>
<evidence type="ECO:0000256" key="3">
    <source>
        <dbReference type="ARBA" id="ARBA00004798"/>
    </source>
</evidence>
<accession>E3GY41</accession>
<dbReference type="AlphaFoldDB" id="E3GY41"/>
<dbReference type="STRING" id="523846.Mfer_0422"/>
<dbReference type="KEGG" id="mfv:Mfer_0422"/>
<dbReference type="GO" id="GO:0006096">
    <property type="term" value="P:glycolytic process"/>
    <property type="evidence" value="ECO:0007669"/>
    <property type="project" value="UniProtKB-UniRule"/>
</dbReference>
<comment type="function">
    <text evidence="2 7">Catalyzes the interconversion of 2-phosphoglycerate and 3-phosphoglycerate.</text>
</comment>
<dbReference type="Pfam" id="PF01676">
    <property type="entry name" value="Metalloenzyme"/>
    <property type="match status" value="1"/>
</dbReference>